<comment type="caution">
    <text evidence="1">The sequence shown here is derived from an EMBL/GenBank/DDBJ whole genome shotgun (WGS) entry which is preliminary data.</text>
</comment>
<evidence type="ECO:0000313" key="2">
    <source>
        <dbReference type="Proteomes" id="UP001589738"/>
    </source>
</evidence>
<organism evidence="1 2">
    <name type="scientific">Robertmurraya beringensis</name>
    <dbReference type="NCBI Taxonomy" id="641660"/>
    <lineage>
        <taxon>Bacteria</taxon>
        <taxon>Bacillati</taxon>
        <taxon>Bacillota</taxon>
        <taxon>Bacilli</taxon>
        <taxon>Bacillales</taxon>
        <taxon>Bacillaceae</taxon>
        <taxon>Robertmurraya</taxon>
    </lineage>
</organism>
<dbReference type="RefSeq" id="WP_160546037.1">
    <property type="nucleotide sequence ID" value="NZ_JBHLUU010000127.1"/>
</dbReference>
<protein>
    <submittedName>
        <fullName evidence="1">Uncharacterized protein</fullName>
    </submittedName>
</protein>
<sequence length="219" mass="23622">MKKKVLTVISLLFVVIVVSFSRFLGVGANVTGDQESSPNVSHDVPKRAEVSLGKTMDNESAFLVASEEEEVIEVVAVVSEPAAETTEVVSKGEETQVPDSVELFGSTYEKITDEKFSVYINVASELGAGFYAIPNSDVFAMVKNGEVVFQMSTGLKAVPKANVELLVSIFEKTGEFNLVGPIADDIRKAASTGETISVEGENYTGYSVFVQDEWILVSF</sequence>
<keyword evidence="2" id="KW-1185">Reference proteome</keyword>
<proteinExistence type="predicted"/>
<reference evidence="1 2" key="1">
    <citation type="submission" date="2024-09" db="EMBL/GenBank/DDBJ databases">
        <authorList>
            <person name="Sun Q."/>
            <person name="Mori K."/>
        </authorList>
    </citation>
    <scope>NUCLEOTIDE SEQUENCE [LARGE SCALE GENOMIC DNA]</scope>
    <source>
        <strain evidence="1 2">CGMCC 1.9126</strain>
    </source>
</reference>
<gene>
    <name evidence="1" type="ORF">ACFFHF_23375</name>
</gene>
<name>A0ABV6KXR9_9BACI</name>
<dbReference type="EMBL" id="JBHLUU010000127">
    <property type="protein sequence ID" value="MFC0478134.1"/>
    <property type="molecule type" value="Genomic_DNA"/>
</dbReference>
<dbReference type="Proteomes" id="UP001589738">
    <property type="component" value="Unassembled WGS sequence"/>
</dbReference>
<evidence type="ECO:0000313" key="1">
    <source>
        <dbReference type="EMBL" id="MFC0478134.1"/>
    </source>
</evidence>
<accession>A0ABV6KXR9</accession>